<dbReference type="SUPFAM" id="SSF53474">
    <property type="entry name" value="alpha/beta-Hydrolases"/>
    <property type="match status" value="1"/>
</dbReference>
<gene>
    <name evidence="3" type="ORF">HFZ78_23720</name>
</gene>
<protein>
    <submittedName>
        <fullName evidence="3">Alpha/beta hydrolase</fullName>
    </submittedName>
</protein>
<reference evidence="3 4" key="1">
    <citation type="submission" date="2020-04" db="EMBL/GenBank/DDBJ databases">
        <title>Genome-Wide Identification of 5-Methylcytosine Sites in Bacterial Genomes By High-Throughput Sequencing of MspJI Restriction Fragments.</title>
        <authorList>
            <person name="Wu V."/>
        </authorList>
    </citation>
    <scope>NUCLEOTIDE SEQUENCE [LARGE SCALE GENOMIC DNA]</scope>
    <source>
        <strain evidence="3 4">S2</strain>
    </source>
</reference>
<dbReference type="GO" id="GO:0052689">
    <property type="term" value="F:carboxylic ester hydrolase activity"/>
    <property type="evidence" value="ECO:0007669"/>
    <property type="project" value="UniProtKB-ARBA"/>
</dbReference>
<dbReference type="AlphaFoldDB" id="A0A6H1P790"/>
<dbReference type="InterPro" id="IPR050261">
    <property type="entry name" value="FrsA_esterase"/>
</dbReference>
<evidence type="ECO:0000313" key="3">
    <source>
        <dbReference type="EMBL" id="QIZ09335.1"/>
    </source>
</evidence>
<dbReference type="InterPro" id="IPR000383">
    <property type="entry name" value="Xaa-Pro-like_dom"/>
</dbReference>
<evidence type="ECO:0000313" key="4">
    <source>
        <dbReference type="Proteomes" id="UP000501868"/>
    </source>
</evidence>
<accession>A0A6H1P790</accession>
<dbReference type="Proteomes" id="UP000501868">
    <property type="component" value="Chromosome"/>
</dbReference>
<feature type="domain" description="Xaa-Pro dipeptidyl-peptidase-like" evidence="2">
    <location>
        <begin position="18"/>
        <end position="278"/>
    </location>
</feature>
<dbReference type="PANTHER" id="PTHR22946:SF9">
    <property type="entry name" value="POLYKETIDE TRANSFERASE AF380"/>
    <property type="match status" value="1"/>
</dbReference>
<dbReference type="EMBL" id="CP051128">
    <property type="protein sequence ID" value="QIZ09335.1"/>
    <property type="molecule type" value="Genomic_DNA"/>
</dbReference>
<dbReference type="PANTHER" id="PTHR22946">
    <property type="entry name" value="DIENELACTONE HYDROLASE DOMAIN-CONTAINING PROTEIN-RELATED"/>
    <property type="match status" value="1"/>
</dbReference>
<reference evidence="3 4" key="2">
    <citation type="submission" date="2020-04" db="EMBL/GenBank/DDBJ databases">
        <authorList>
            <person name="Fomenkov A."/>
            <person name="Anton B.P."/>
            <person name="Roberts R.J."/>
        </authorList>
    </citation>
    <scope>NUCLEOTIDE SEQUENCE [LARGE SCALE GENOMIC DNA]</scope>
    <source>
        <strain evidence="3 4">S2</strain>
    </source>
</reference>
<dbReference type="Gene3D" id="3.40.50.1820">
    <property type="entry name" value="alpha/beta hydrolase"/>
    <property type="match status" value="1"/>
</dbReference>
<evidence type="ECO:0000256" key="1">
    <source>
        <dbReference type="ARBA" id="ARBA00022801"/>
    </source>
</evidence>
<organism evidence="3 4">
    <name type="scientific">Priestia megaterium</name>
    <name type="common">Bacillus megaterium</name>
    <dbReference type="NCBI Taxonomy" id="1404"/>
    <lineage>
        <taxon>Bacteria</taxon>
        <taxon>Bacillati</taxon>
        <taxon>Bacillota</taxon>
        <taxon>Bacilli</taxon>
        <taxon>Bacillales</taxon>
        <taxon>Bacillaceae</taxon>
        <taxon>Priestia</taxon>
    </lineage>
</organism>
<sequence>MNKQSGFKRNNVEINAEGTMLRGWIYLPQREDNKPIPVIVMAHGYAGLKEMFLEPYAEKFAANGFAVLLFDHRNFGDSDGTPRHEIDPWQQVEDYRHVITYAGSLPEVDSNAIGVWGTSYSGGHVLVVGATDKRVKCVVSQVPTISGSKIALRRVNGEALTELLSSFAEDRLNRQRGESPVYYSVVTGGEFENSVYKSKDAVEFYTKGSEKFINKVTLRSIELSRGYEPGAFIANISPTPLLMLVAKNDFITPTDLALAAYEQALEPKKLVLIPGGHFDPYTQYFDQSSSAAVEWFKTHLLDWQ</sequence>
<evidence type="ECO:0000259" key="2">
    <source>
        <dbReference type="Pfam" id="PF02129"/>
    </source>
</evidence>
<dbReference type="Pfam" id="PF02129">
    <property type="entry name" value="Peptidase_S15"/>
    <property type="match status" value="1"/>
</dbReference>
<dbReference type="Gene3D" id="1.10.10.800">
    <property type="match status" value="1"/>
</dbReference>
<name>A0A6H1P790_PRIMG</name>
<keyword evidence="1 3" id="KW-0378">Hydrolase</keyword>
<proteinExistence type="predicted"/>
<dbReference type="InterPro" id="IPR029058">
    <property type="entry name" value="AB_hydrolase_fold"/>
</dbReference>